<evidence type="ECO:0000256" key="6">
    <source>
        <dbReference type="RuleBase" id="RU004296"/>
    </source>
</evidence>
<dbReference type="STRING" id="490188.SAMN04488068_1029"/>
<evidence type="ECO:0000259" key="7">
    <source>
        <dbReference type="PROSITE" id="PS50240"/>
    </source>
</evidence>
<dbReference type="Proteomes" id="UP000199758">
    <property type="component" value="Unassembled WGS sequence"/>
</dbReference>
<evidence type="ECO:0000256" key="4">
    <source>
        <dbReference type="ARBA" id="ARBA00022801"/>
    </source>
</evidence>
<dbReference type="Gene3D" id="2.40.10.10">
    <property type="entry name" value="Trypsin-like serine proteases"/>
    <property type="match status" value="2"/>
</dbReference>
<dbReference type="PANTHER" id="PTHR15462">
    <property type="entry name" value="SERINE PROTEASE"/>
    <property type="match status" value="1"/>
</dbReference>
<dbReference type="PRINTS" id="PR00839">
    <property type="entry name" value="V8PROTEASE"/>
</dbReference>
<dbReference type="PROSITE" id="PS50240">
    <property type="entry name" value="TRYPSIN_DOM"/>
    <property type="match status" value="1"/>
</dbReference>
<dbReference type="GO" id="GO:0006508">
    <property type="term" value="P:proteolysis"/>
    <property type="evidence" value="ECO:0007669"/>
    <property type="project" value="UniProtKB-KW"/>
</dbReference>
<sequence>MMPLATVAALSAALLALMAQASVIGDDGRQTADREALPLASIGSLLDLDSGALCTASIVADDLLLTPAHCALRAATDADCAWPRTRSDCREPGALSLRDLRFVPADDHQIAPADKFAHSRRIDRVVAHGAASADYRQQRHNDWALLQLAEPLAVQRHPPLRVAVPDYATIGGTALAMPGYSADRYYRDGNPVADVACTLGFVAAPVSLIEHDCDSTAGASGSPILIRDGDGGWSLIGLHSDGPDPRYARSRNGEHRNYGTPSSAFWPALMQLQRQRSLQPPQATDSRR</sequence>
<evidence type="ECO:0000256" key="1">
    <source>
        <dbReference type="ARBA" id="ARBA00008764"/>
    </source>
</evidence>
<evidence type="ECO:0000256" key="5">
    <source>
        <dbReference type="ARBA" id="ARBA00022825"/>
    </source>
</evidence>
<comment type="similarity">
    <text evidence="1 6">Belongs to the peptidase S1B family.</text>
</comment>
<keyword evidence="3 6" id="KW-0732">Signal</keyword>
<dbReference type="InterPro" id="IPR008256">
    <property type="entry name" value="Peptidase_S1B"/>
</dbReference>
<dbReference type="InterPro" id="IPR043504">
    <property type="entry name" value="Peptidase_S1_PA_chymotrypsin"/>
</dbReference>
<evidence type="ECO:0000313" key="9">
    <source>
        <dbReference type="Proteomes" id="UP000199758"/>
    </source>
</evidence>
<dbReference type="GO" id="GO:0004252">
    <property type="term" value="F:serine-type endopeptidase activity"/>
    <property type="evidence" value="ECO:0007669"/>
    <property type="project" value="InterPro"/>
</dbReference>
<dbReference type="PANTHER" id="PTHR15462:SF8">
    <property type="entry name" value="SERINE PROTEASE"/>
    <property type="match status" value="1"/>
</dbReference>
<protein>
    <recommendedName>
        <fullName evidence="6">Serine protease</fullName>
        <ecNumber evidence="6">3.4.21.-</ecNumber>
    </recommendedName>
</protein>
<evidence type="ECO:0000313" key="8">
    <source>
        <dbReference type="EMBL" id="SHG67123.1"/>
    </source>
</evidence>
<dbReference type="InterPro" id="IPR001254">
    <property type="entry name" value="Trypsin_dom"/>
</dbReference>
<proteinExistence type="inferred from homology"/>
<feature type="chain" id="PRO_5011814919" description="Serine protease" evidence="6">
    <location>
        <begin position="22"/>
        <end position="288"/>
    </location>
</feature>
<dbReference type="InterPro" id="IPR050966">
    <property type="entry name" value="Glutamyl_endopeptidase"/>
</dbReference>
<dbReference type="Pfam" id="PF13365">
    <property type="entry name" value="Trypsin_2"/>
    <property type="match status" value="1"/>
</dbReference>
<name>A0A1M5LRY5_9GAMM</name>
<evidence type="ECO:0000256" key="3">
    <source>
        <dbReference type="ARBA" id="ARBA00022729"/>
    </source>
</evidence>
<keyword evidence="9" id="KW-1185">Reference proteome</keyword>
<keyword evidence="4 6" id="KW-0378">Hydrolase</keyword>
<reference evidence="8 9" key="1">
    <citation type="submission" date="2016-11" db="EMBL/GenBank/DDBJ databases">
        <authorList>
            <person name="Jaros S."/>
            <person name="Januszkiewicz K."/>
            <person name="Wedrychowicz H."/>
        </authorList>
    </citation>
    <scope>NUCLEOTIDE SEQUENCE [LARGE SCALE GENOMIC DNA]</scope>
    <source>
        <strain evidence="8 9">CGMCC 1.7049</strain>
    </source>
</reference>
<dbReference type="EC" id="3.4.21.-" evidence="6"/>
<dbReference type="EMBL" id="FQWZ01000002">
    <property type="protein sequence ID" value="SHG67123.1"/>
    <property type="molecule type" value="Genomic_DNA"/>
</dbReference>
<dbReference type="InterPro" id="IPR009003">
    <property type="entry name" value="Peptidase_S1_PA"/>
</dbReference>
<accession>A0A1M5LRY5</accession>
<keyword evidence="5 6" id="KW-0720">Serine protease</keyword>
<feature type="domain" description="Peptidase S1" evidence="7">
    <location>
        <begin position="23"/>
        <end position="266"/>
    </location>
</feature>
<dbReference type="SUPFAM" id="SSF50494">
    <property type="entry name" value="Trypsin-like serine proteases"/>
    <property type="match status" value="1"/>
</dbReference>
<gene>
    <name evidence="8" type="ORF">SAMN04488068_1029</name>
</gene>
<organism evidence="8 9">
    <name type="scientific">Hydrocarboniphaga daqingensis</name>
    <dbReference type="NCBI Taxonomy" id="490188"/>
    <lineage>
        <taxon>Bacteria</taxon>
        <taxon>Pseudomonadati</taxon>
        <taxon>Pseudomonadota</taxon>
        <taxon>Gammaproteobacteria</taxon>
        <taxon>Nevskiales</taxon>
        <taxon>Nevskiaceae</taxon>
        <taxon>Hydrocarboniphaga</taxon>
    </lineage>
</organism>
<evidence type="ECO:0000256" key="2">
    <source>
        <dbReference type="ARBA" id="ARBA00022670"/>
    </source>
</evidence>
<dbReference type="AlphaFoldDB" id="A0A1M5LRY5"/>
<keyword evidence="2 6" id="KW-0645">Protease</keyword>
<feature type="signal peptide" evidence="6">
    <location>
        <begin position="1"/>
        <end position="21"/>
    </location>
</feature>